<dbReference type="CDD" id="cd00063">
    <property type="entry name" value="FN3"/>
    <property type="match status" value="1"/>
</dbReference>
<feature type="signal peptide" evidence="2">
    <location>
        <begin position="1"/>
        <end position="17"/>
    </location>
</feature>
<accession>A0AAJ6QQB3</accession>
<dbReference type="SUPFAM" id="SSF49265">
    <property type="entry name" value="Fibronectin type III"/>
    <property type="match status" value="2"/>
</dbReference>
<reference evidence="5" key="1">
    <citation type="submission" date="2025-08" db="UniProtKB">
        <authorList>
            <consortium name="RefSeq"/>
        </authorList>
    </citation>
    <scope>IDENTIFICATION</scope>
</reference>
<dbReference type="SMART" id="SM00060">
    <property type="entry name" value="FN3"/>
    <property type="match status" value="2"/>
</dbReference>
<dbReference type="Proteomes" id="UP000694867">
    <property type="component" value="Unplaced"/>
</dbReference>
<dbReference type="InterPro" id="IPR003961">
    <property type="entry name" value="FN3_dom"/>
</dbReference>
<name>A0AAJ6QQB3_9ACAR</name>
<gene>
    <name evidence="5" type="primary">LOC100904985</name>
</gene>
<protein>
    <submittedName>
        <fullName evidence="5">Uncharacterized protein LOC100904985</fullName>
    </submittedName>
</protein>
<evidence type="ECO:0000259" key="3">
    <source>
        <dbReference type="PROSITE" id="PS50853"/>
    </source>
</evidence>
<keyword evidence="1" id="KW-1133">Transmembrane helix</keyword>
<dbReference type="AlphaFoldDB" id="A0AAJ6QQB3"/>
<dbReference type="Pfam" id="PF00041">
    <property type="entry name" value="fn3"/>
    <property type="match status" value="1"/>
</dbReference>
<organism evidence="4 5">
    <name type="scientific">Galendromus occidentalis</name>
    <name type="common">western predatory mite</name>
    <dbReference type="NCBI Taxonomy" id="34638"/>
    <lineage>
        <taxon>Eukaryota</taxon>
        <taxon>Metazoa</taxon>
        <taxon>Ecdysozoa</taxon>
        <taxon>Arthropoda</taxon>
        <taxon>Chelicerata</taxon>
        <taxon>Arachnida</taxon>
        <taxon>Acari</taxon>
        <taxon>Parasitiformes</taxon>
        <taxon>Mesostigmata</taxon>
        <taxon>Gamasina</taxon>
        <taxon>Phytoseioidea</taxon>
        <taxon>Phytoseiidae</taxon>
        <taxon>Typhlodrominae</taxon>
        <taxon>Galendromus</taxon>
    </lineage>
</organism>
<dbReference type="PROSITE" id="PS50853">
    <property type="entry name" value="FN3"/>
    <property type="match status" value="2"/>
</dbReference>
<evidence type="ECO:0000256" key="1">
    <source>
        <dbReference type="SAM" id="Phobius"/>
    </source>
</evidence>
<evidence type="ECO:0000313" key="5">
    <source>
        <dbReference type="RefSeq" id="XP_003740335.1"/>
    </source>
</evidence>
<evidence type="ECO:0000256" key="2">
    <source>
        <dbReference type="SAM" id="SignalP"/>
    </source>
</evidence>
<evidence type="ECO:0000313" key="4">
    <source>
        <dbReference type="Proteomes" id="UP000694867"/>
    </source>
</evidence>
<feature type="chain" id="PRO_5042576849" evidence="2">
    <location>
        <begin position="18"/>
        <end position="543"/>
    </location>
</feature>
<dbReference type="Gene3D" id="2.60.40.10">
    <property type="entry name" value="Immunoglobulins"/>
    <property type="match status" value="1"/>
</dbReference>
<keyword evidence="2" id="KW-0732">Signal</keyword>
<keyword evidence="1" id="KW-0472">Membrane</keyword>
<feature type="domain" description="Fibronectin type-III" evidence="3">
    <location>
        <begin position="409"/>
        <end position="516"/>
    </location>
</feature>
<proteinExistence type="predicted"/>
<dbReference type="RefSeq" id="XP_003740335.1">
    <property type="nucleotide sequence ID" value="XM_003740287.1"/>
</dbReference>
<keyword evidence="1" id="KW-0812">Transmembrane</keyword>
<keyword evidence="4" id="KW-1185">Reference proteome</keyword>
<dbReference type="InterPro" id="IPR013783">
    <property type="entry name" value="Ig-like_fold"/>
</dbReference>
<feature type="domain" description="Fibronectin type-III" evidence="3">
    <location>
        <begin position="31"/>
        <end position="126"/>
    </location>
</feature>
<dbReference type="InterPro" id="IPR036116">
    <property type="entry name" value="FN3_sf"/>
</dbReference>
<feature type="transmembrane region" description="Helical" evidence="1">
    <location>
        <begin position="512"/>
        <end position="538"/>
    </location>
</feature>
<dbReference type="GeneID" id="100904985"/>
<sequence>MWKFVFTVLCIASVISAQSPRSNVFFIRLPGPSNLTSLRIGNRSVLLQWSFEEPADIKLWDVNFLLEFHPQLMAPFVIPLRFRRPPFQYLFDRVVPATRYTVSLKASHYGWQESHSIGTSFAIEPELQTPEISSVSFMRGDEDTVLCLSWRFPKEDDQTWLQHFDIEFCIRDGACDMIRSGQNDYSVRIPIGYNRRFLVRVIAVFYAPIVDRVMHASEPYEGYSRTYPAQWILRNVRGVLDGDRVKLDWISPMVENGPVAYYEVFVADKNIGMQYPLYGIAPRVPYEDKGAYDMHIGTGESSSPPYPIPGTLRAMGADRCPPPKPLRVEVVKRTASAVRFKVVFHELFEEGFFTKTKHLYLGPGLAEAFGLTPYHDLYYKIRTCLTYKKSEVVTCGNFSEFTIISNVAAPSPLRFVEATPIPSGALRVAWPRPDEPRGPIDGYLIRYWLDFGAYQDEKKKFVDRARRTVLITDYRPGIKFNVEVAAFNRDRFNATHLHIGKYTEANLPRKGFSWPFITSGLAFVGMVISLGLNCFVFFGKWAR</sequence>
<dbReference type="KEGG" id="goe:100904985"/>